<keyword evidence="3" id="KW-1185">Reference proteome</keyword>
<protein>
    <recommendedName>
        <fullName evidence="4">Lipoprotein</fullName>
    </recommendedName>
</protein>
<dbReference type="AlphaFoldDB" id="A0A4R9C388"/>
<reference evidence="2 3" key="1">
    <citation type="submission" date="2019-01" db="EMBL/GenBank/DDBJ databases">
        <title>Draft Genome Sequences of Helcococcus ovis Strains Isolated from the Uterus and Vagina of Dairy Cows with Metritis.</title>
        <authorList>
            <person name="Cunha F."/>
            <person name="Jeon S.J."/>
            <person name="Kutzer P."/>
            <person name="Galvao K.N."/>
        </authorList>
    </citation>
    <scope>NUCLEOTIDE SEQUENCE [LARGE SCALE GENOMIC DNA]</scope>
    <source>
        <strain evidence="2 3">KG-37</strain>
    </source>
</reference>
<sequence>MNKIKYFSFLIFTLMLIVGCSNNSGKVSHSTVKKQQEIQEQDLYINGKKEKVKVFKNVKKYNVEYKDKLFVLDESQYEKLKKEDNKLLLTFDKKIIENFDKNNIDTYRKYGTFYQVLLKNGETLQFFDKPSAGKEASGDDLNSRIVGVYKHGDHWHVKLDDGSEYITHDDPTQIIPNVKVGKYEGSHDGKEKNINLTKNKEKKEKPKKSLNLMRYYKIEELKDKGIVKASVHGDHWHLFDANGKEYITHEDPRGKLDGVKIEEYTGKGE</sequence>
<accession>A0A4R9C388</accession>
<keyword evidence="1" id="KW-0732">Signal</keyword>
<dbReference type="PROSITE" id="PS51257">
    <property type="entry name" value="PROKAR_LIPOPROTEIN"/>
    <property type="match status" value="1"/>
</dbReference>
<proteinExistence type="predicted"/>
<gene>
    <name evidence="2" type="ORF">EQF91_03340</name>
</gene>
<dbReference type="RefSeq" id="WP_134744249.1">
    <property type="nucleotide sequence ID" value="NZ_CP119761.1"/>
</dbReference>
<dbReference type="Proteomes" id="UP000297454">
    <property type="component" value="Unassembled WGS sequence"/>
</dbReference>
<feature type="chain" id="PRO_5043195204" description="Lipoprotein" evidence="1">
    <location>
        <begin position="24"/>
        <end position="269"/>
    </location>
</feature>
<organism evidence="2 3">
    <name type="scientific">Helcococcus ovis</name>
    <dbReference type="NCBI Taxonomy" id="72026"/>
    <lineage>
        <taxon>Bacteria</taxon>
        <taxon>Bacillati</taxon>
        <taxon>Bacillota</taxon>
        <taxon>Tissierellia</taxon>
        <taxon>Tissierellales</taxon>
        <taxon>Peptoniphilaceae</taxon>
        <taxon>Helcococcus</taxon>
    </lineage>
</organism>
<evidence type="ECO:0000256" key="1">
    <source>
        <dbReference type="SAM" id="SignalP"/>
    </source>
</evidence>
<evidence type="ECO:0008006" key="4">
    <source>
        <dbReference type="Google" id="ProtNLM"/>
    </source>
</evidence>
<dbReference type="EMBL" id="SCFR01000008">
    <property type="protein sequence ID" value="TFF66642.1"/>
    <property type="molecule type" value="Genomic_DNA"/>
</dbReference>
<feature type="signal peptide" evidence="1">
    <location>
        <begin position="1"/>
        <end position="23"/>
    </location>
</feature>
<name>A0A4R9C388_9FIRM</name>
<evidence type="ECO:0000313" key="3">
    <source>
        <dbReference type="Proteomes" id="UP000297454"/>
    </source>
</evidence>
<evidence type="ECO:0000313" key="2">
    <source>
        <dbReference type="EMBL" id="TFF66642.1"/>
    </source>
</evidence>
<comment type="caution">
    <text evidence="2">The sequence shown here is derived from an EMBL/GenBank/DDBJ whole genome shotgun (WGS) entry which is preliminary data.</text>
</comment>